<proteinExistence type="predicted"/>
<organism evidence="2">
    <name type="scientific">Triticum urartu</name>
    <name type="common">Red wild einkorn</name>
    <name type="synonym">Crithodium urartu</name>
    <dbReference type="NCBI Taxonomy" id="4572"/>
    <lineage>
        <taxon>Eukaryota</taxon>
        <taxon>Viridiplantae</taxon>
        <taxon>Streptophyta</taxon>
        <taxon>Embryophyta</taxon>
        <taxon>Tracheophyta</taxon>
        <taxon>Spermatophyta</taxon>
        <taxon>Magnoliopsida</taxon>
        <taxon>Liliopsida</taxon>
        <taxon>Poales</taxon>
        <taxon>Poaceae</taxon>
        <taxon>BOP clade</taxon>
        <taxon>Pooideae</taxon>
        <taxon>Triticodae</taxon>
        <taxon>Triticeae</taxon>
        <taxon>Triticinae</taxon>
        <taxon>Triticum</taxon>
    </lineage>
</organism>
<sequence length="149" mass="15538">MGEINVVAQGSRWTGSSTSVEEDSTTGGSLGDGGADPIPRAASRKGFVRSAVPRRWVGRKAAADSQKHPNKQEKKSIESSTGSRGREAKRRPSGGSMDRNMTGLLLGCVGAAMTVLAYQQTVVSSTQCIGAGLAVLVCALCIKEGFFSF</sequence>
<feature type="compositionally biased region" description="Basic and acidic residues" evidence="1">
    <location>
        <begin position="61"/>
        <end position="77"/>
    </location>
</feature>
<gene>
    <name evidence="2" type="ORF">TRIUR3_09913</name>
</gene>
<feature type="region of interest" description="Disordered" evidence="1">
    <location>
        <begin position="1"/>
        <end position="98"/>
    </location>
</feature>
<dbReference type="EMBL" id="KD208629">
    <property type="protein sequence ID" value="EMS52339.1"/>
    <property type="molecule type" value="Genomic_DNA"/>
</dbReference>
<accession>M7ZW33</accession>
<protein>
    <submittedName>
        <fullName evidence="2">Uncharacterized protein</fullName>
    </submittedName>
</protein>
<dbReference type="AlphaFoldDB" id="M7ZW33"/>
<name>M7ZW33_TRIUA</name>
<reference evidence="2" key="1">
    <citation type="journal article" date="2013" name="Nature">
        <title>Draft genome of the wheat A-genome progenitor Triticum urartu.</title>
        <authorList>
            <person name="Ling H.Q."/>
            <person name="Zhao S."/>
            <person name="Liu D."/>
            <person name="Wang J."/>
            <person name="Sun H."/>
            <person name="Zhang C."/>
            <person name="Fan H."/>
            <person name="Li D."/>
            <person name="Dong L."/>
            <person name="Tao Y."/>
            <person name="Gao C."/>
            <person name="Wu H."/>
            <person name="Li Y."/>
            <person name="Cui Y."/>
            <person name="Guo X."/>
            <person name="Zheng S."/>
            <person name="Wang B."/>
            <person name="Yu K."/>
            <person name="Liang Q."/>
            <person name="Yang W."/>
            <person name="Lou X."/>
            <person name="Chen J."/>
            <person name="Feng M."/>
            <person name="Jian J."/>
            <person name="Zhang X."/>
            <person name="Luo G."/>
            <person name="Jiang Y."/>
            <person name="Liu J."/>
            <person name="Wang Z."/>
            <person name="Sha Y."/>
            <person name="Zhang B."/>
            <person name="Wu H."/>
            <person name="Tang D."/>
            <person name="Shen Q."/>
            <person name="Xue P."/>
            <person name="Zou S."/>
            <person name="Wang X."/>
            <person name="Liu X."/>
            <person name="Wang F."/>
            <person name="Yang Y."/>
            <person name="An X."/>
            <person name="Dong Z."/>
            <person name="Zhang K."/>
            <person name="Zhang X."/>
            <person name="Luo M.C."/>
            <person name="Dvorak J."/>
            <person name="Tong Y."/>
            <person name="Wang J."/>
            <person name="Yang H."/>
            <person name="Li Z."/>
            <person name="Wang D."/>
            <person name="Zhang A."/>
            <person name="Wang J."/>
        </authorList>
    </citation>
    <scope>NUCLEOTIDE SEQUENCE</scope>
</reference>
<evidence type="ECO:0000313" key="2">
    <source>
        <dbReference type="EMBL" id="EMS52339.1"/>
    </source>
</evidence>
<evidence type="ECO:0000256" key="1">
    <source>
        <dbReference type="SAM" id="MobiDB-lite"/>
    </source>
</evidence>
<dbReference type="eggNOG" id="ENOG502S8PA">
    <property type="taxonomic scope" value="Eukaryota"/>
</dbReference>